<feature type="compositionally biased region" description="Basic and acidic residues" evidence="1">
    <location>
        <begin position="11"/>
        <end position="21"/>
    </location>
</feature>
<dbReference type="Proteomes" id="UP000219259">
    <property type="component" value="Unassembled WGS sequence"/>
</dbReference>
<comment type="caution">
    <text evidence="2">The sequence shown here is derived from an EMBL/GenBank/DDBJ whole genome shotgun (WGS) entry which is preliminary data.</text>
</comment>
<dbReference type="RefSeq" id="WP_097531448.1">
    <property type="nucleotide sequence ID" value="NZ_NSLJ01000028.1"/>
</dbReference>
<dbReference type="EMBL" id="NSLJ01000028">
    <property type="protein sequence ID" value="PDP43086.1"/>
    <property type="molecule type" value="Genomic_DNA"/>
</dbReference>
<name>A0A2A6E683_TANFO</name>
<evidence type="ECO:0000313" key="3">
    <source>
        <dbReference type="Proteomes" id="UP000219259"/>
    </source>
</evidence>
<protein>
    <submittedName>
        <fullName evidence="2">Uncharacterized protein</fullName>
    </submittedName>
</protein>
<evidence type="ECO:0000313" key="2">
    <source>
        <dbReference type="EMBL" id="PDP43086.1"/>
    </source>
</evidence>
<dbReference type="AlphaFoldDB" id="A0A2A6E683"/>
<sequence length="67" mass="7760">MVTTLARRMQNRTDCKSKKNNAEVAQLVEHNLAPEDKRSQPWQDECKNRQTAKAKENNAEVTQFTEV</sequence>
<accession>A0A2A6E683</accession>
<evidence type="ECO:0000256" key="1">
    <source>
        <dbReference type="SAM" id="MobiDB-lite"/>
    </source>
</evidence>
<reference evidence="2 3" key="1">
    <citation type="submission" date="2017-09" db="EMBL/GenBank/DDBJ databases">
        <title>Phase variable restriction modification systems are present in the genome sequences of periodontal pathogens Prevotella intermedia, Tannerella forsythia and Porphyromonas gingivalis.</title>
        <authorList>
            <person name="Haigh R.D."/>
            <person name="Crawford L."/>
            <person name="Ralph J."/>
            <person name="Wanford J."/>
            <person name="Vartoukian S.R."/>
            <person name="Hijazib K."/>
            <person name="Wade W."/>
            <person name="Oggioni M.R."/>
        </authorList>
    </citation>
    <scope>NUCLEOTIDE SEQUENCE [LARGE SCALE GENOMIC DNA]</scope>
    <source>
        <strain evidence="2 3">WW11663</strain>
    </source>
</reference>
<gene>
    <name evidence="2" type="ORF">CLI86_10035</name>
</gene>
<feature type="region of interest" description="Disordered" evidence="1">
    <location>
        <begin position="1"/>
        <end position="67"/>
    </location>
</feature>
<proteinExistence type="predicted"/>
<organism evidence="2 3">
    <name type="scientific">Tannerella forsythia</name>
    <name type="common">Bacteroides forsythus</name>
    <dbReference type="NCBI Taxonomy" id="28112"/>
    <lineage>
        <taxon>Bacteria</taxon>
        <taxon>Pseudomonadati</taxon>
        <taxon>Bacteroidota</taxon>
        <taxon>Bacteroidia</taxon>
        <taxon>Bacteroidales</taxon>
        <taxon>Tannerellaceae</taxon>
        <taxon>Tannerella</taxon>
    </lineage>
</organism>
<feature type="compositionally biased region" description="Basic and acidic residues" evidence="1">
    <location>
        <begin position="32"/>
        <end position="58"/>
    </location>
</feature>